<dbReference type="PANTHER" id="PTHR35040:SF9">
    <property type="entry name" value="4-LIKE CELL SURFACE PROTEIN, PUTATIVE (AFU_ORTHOLOGUE AFUA_4G14080)-RELATED"/>
    <property type="match status" value="1"/>
</dbReference>
<dbReference type="KEGG" id="ccot:CCAX7_41170"/>
<proteinExistence type="predicted"/>
<dbReference type="OrthoDB" id="3311125at2"/>
<name>A0A402D693_9BACT</name>
<dbReference type="AlphaFoldDB" id="A0A402D693"/>
<evidence type="ECO:0000313" key="1">
    <source>
        <dbReference type="EMBL" id="BDI32066.1"/>
    </source>
</evidence>
<sequence length="317" mass="34018">MQYPSVSFKNPSVSIKMSVKVTLGLAAALASILSAGSAQAAKTMGFTYEAPGDPIFTWIGNAGSTKVPYVIINAPNNGNLVSGDPNYIPTSSWSPSLASWVSLSQTLHNQGIKVICYVDSAYTNRPVWQVENDMAQYLIDGFKVDGFFVDDVAWGWSAASGDGSGTTHGAWYTSLYNYVHTTMPTWNNANFSTSPTVINNPGSIGDVSNWMGACDLNVIFEGPYNTFTNSSGTTFSGYTSWSPSGTWVTSYPASRFINLVTNVSSTSTVNSIFNGAAAKNVGYLYTTNVSCDWQAGYNTYGTDPSQSIWSQEIAKSQ</sequence>
<dbReference type="InterPro" id="IPR017853">
    <property type="entry name" value="GH"/>
</dbReference>
<dbReference type="SUPFAM" id="SSF51445">
    <property type="entry name" value="(Trans)glycosidases"/>
    <property type="match status" value="1"/>
</dbReference>
<dbReference type="Gene3D" id="3.20.20.80">
    <property type="entry name" value="Glycosidases"/>
    <property type="match status" value="1"/>
</dbReference>
<accession>A0A402D693</accession>
<dbReference type="EMBL" id="AP025739">
    <property type="protein sequence ID" value="BDI32066.1"/>
    <property type="molecule type" value="Genomic_DNA"/>
</dbReference>
<dbReference type="Proteomes" id="UP000287394">
    <property type="component" value="Chromosome"/>
</dbReference>
<protein>
    <submittedName>
        <fullName evidence="1">Uncharacterized protein</fullName>
    </submittedName>
</protein>
<organism evidence="1 2">
    <name type="scientific">Capsulimonas corticalis</name>
    <dbReference type="NCBI Taxonomy" id="2219043"/>
    <lineage>
        <taxon>Bacteria</taxon>
        <taxon>Bacillati</taxon>
        <taxon>Armatimonadota</taxon>
        <taxon>Armatimonadia</taxon>
        <taxon>Capsulimonadales</taxon>
        <taxon>Capsulimonadaceae</taxon>
        <taxon>Capsulimonas</taxon>
    </lineage>
</organism>
<dbReference type="Pfam" id="PF12138">
    <property type="entry name" value="Spherulin4"/>
    <property type="match status" value="1"/>
</dbReference>
<evidence type="ECO:0000313" key="2">
    <source>
        <dbReference type="Proteomes" id="UP000287394"/>
    </source>
</evidence>
<reference evidence="1 2" key="1">
    <citation type="journal article" date="2019" name="Int. J. Syst. Evol. Microbiol.">
        <title>Capsulimonas corticalis gen. nov., sp. nov., an aerobic capsulated bacterium, of a novel bacterial order, Capsulimonadales ord. nov., of the class Armatimonadia of the phylum Armatimonadetes.</title>
        <authorList>
            <person name="Li J."/>
            <person name="Kudo C."/>
            <person name="Tonouchi A."/>
        </authorList>
    </citation>
    <scope>NUCLEOTIDE SEQUENCE [LARGE SCALE GENOMIC DNA]</scope>
    <source>
        <strain evidence="1 2">AX-7</strain>
    </source>
</reference>
<dbReference type="PANTHER" id="PTHR35040">
    <property type="match status" value="1"/>
</dbReference>
<dbReference type="RefSeq" id="WP_119324974.1">
    <property type="nucleotide sequence ID" value="NZ_AP025739.1"/>
</dbReference>
<dbReference type="InterPro" id="IPR021986">
    <property type="entry name" value="Spherulin4"/>
</dbReference>
<gene>
    <name evidence="1" type="ORF">CCAX7_41170</name>
</gene>
<keyword evidence="2" id="KW-1185">Reference proteome</keyword>